<dbReference type="InterPro" id="IPR050832">
    <property type="entry name" value="Bact_Acetyltransf"/>
</dbReference>
<feature type="domain" description="N-acetyltransferase" evidence="3">
    <location>
        <begin position="9"/>
        <end position="163"/>
    </location>
</feature>
<keyword evidence="1 4" id="KW-0808">Transferase</keyword>
<proteinExistence type="predicted"/>
<reference evidence="5" key="1">
    <citation type="submission" date="2018-02" db="EMBL/GenBank/DDBJ databases">
        <title>Genome sequence of Desulfocucumis palustris strain NAW-5.</title>
        <authorList>
            <person name="Watanabe M."/>
            <person name="Kojima H."/>
            <person name="Fukui M."/>
        </authorList>
    </citation>
    <scope>NUCLEOTIDE SEQUENCE [LARGE SCALE GENOMIC DNA]</scope>
    <source>
        <strain evidence="5">NAW-5</strain>
    </source>
</reference>
<organism evidence="4 5">
    <name type="scientific">Desulfocucumis palustris</name>
    <dbReference type="NCBI Taxonomy" id="1898651"/>
    <lineage>
        <taxon>Bacteria</taxon>
        <taxon>Bacillati</taxon>
        <taxon>Bacillota</taxon>
        <taxon>Clostridia</taxon>
        <taxon>Eubacteriales</taxon>
        <taxon>Desulfocucumaceae</taxon>
        <taxon>Desulfocucumis</taxon>
    </lineage>
</organism>
<dbReference type="EMBL" id="BFAV01000157">
    <property type="protein sequence ID" value="GBF35079.1"/>
    <property type="molecule type" value="Genomic_DNA"/>
</dbReference>
<dbReference type="Pfam" id="PF00583">
    <property type="entry name" value="Acetyltransf_1"/>
    <property type="match status" value="1"/>
</dbReference>
<keyword evidence="5" id="KW-1185">Reference proteome</keyword>
<dbReference type="GO" id="GO:0016747">
    <property type="term" value="F:acyltransferase activity, transferring groups other than amino-acyl groups"/>
    <property type="evidence" value="ECO:0007669"/>
    <property type="project" value="InterPro"/>
</dbReference>
<gene>
    <name evidence="4" type="ORF">DCCM_4202</name>
</gene>
<evidence type="ECO:0000313" key="4">
    <source>
        <dbReference type="EMBL" id="GBF35079.1"/>
    </source>
</evidence>
<dbReference type="PROSITE" id="PS51186">
    <property type="entry name" value="GNAT"/>
    <property type="match status" value="1"/>
</dbReference>
<evidence type="ECO:0000256" key="1">
    <source>
        <dbReference type="ARBA" id="ARBA00022679"/>
    </source>
</evidence>
<dbReference type="Proteomes" id="UP000239549">
    <property type="component" value="Unassembled WGS sequence"/>
</dbReference>
<dbReference type="PANTHER" id="PTHR43877:SF2">
    <property type="entry name" value="AMINOALKYLPHOSPHONATE N-ACETYLTRANSFERASE-RELATED"/>
    <property type="match status" value="1"/>
</dbReference>
<dbReference type="PANTHER" id="PTHR43877">
    <property type="entry name" value="AMINOALKYLPHOSPHONATE N-ACETYLTRANSFERASE-RELATED-RELATED"/>
    <property type="match status" value="1"/>
</dbReference>
<dbReference type="InterPro" id="IPR016181">
    <property type="entry name" value="Acyl_CoA_acyltransferase"/>
</dbReference>
<dbReference type="RefSeq" id="WP_104373210.1">
    <property type="nucleotide sequence ID" value="NZ_BFAV01000157.1"/>
</dbReference>
<comment type="caution">
    <text evidence="4">The sequence shown here is derived from an EMBL/GenBank/DDBJ whole genome shotgun (WGS) entry which is preliminary data.</text>
</comment>
<evidence type="ECO:0000313" key="5">
    <source>
        <dbReference type="Proteomes" id="UP000239549"/>
    </source>
</evidence>
<dbReference type="Gene3D" id="3.40.630.30">
    <property type="match status" value="1"/>
</dbReference>
<name>A0A2L2XFF1_9FIRM</name>
<evidence type="ECO:0000259" key="3">
    <source>
        <dbReference type="PROSITE" id="PS51186"/>
    </source>
</evidence>
<dbReference type="CDD" id="cd04301">
    <property type="entry name" value="NAT_SF"/>
    <property type="match status" value="1"/>
</dbReference>
<dbReference type="OrthoDB" id="9813917at2"/>
<protein>
    <submittedName>
        <fullName evidence="4">GCN5-related N-acetyltransferase</fullName>
    </submittedName>
</protein>
<evidence type="ECO:0000256" key="2">
    <source>
        <dbReference type="ARBA" id="ARBA00023315"/>
    </source>
</evidence>
<sequence length="164" mass="18822">MLRLEQAGADFSEIISELIMESFSQQAKILGITEKEYPNFVAFETPGKVSRRIKRGERVVLGYLLEKPVGTVSYKMDDNAPAKGYIKRLAVLPEFRGKGYGALLLDYAERRLLECGANRVEISIVAQFRRLMEYYRSLGYRPVEVKVFNTLPFEVLYLEKTINL</sequence>
<dbReference type="AlphaFoldDB" id="A0A2L2XFF1"/>
<accession>A0A2L2XFF1</accession>
<keyword evidence="2" id="KW-0012">Acyltransferase</keyword>
<dbReference type="InterPro" id="IPR000182">
    <property type="entry name" value="GNAT_dom"/>
</dbReference>
<dbReference type="SUPFAM" id="SSF55729">
    <property type="entry name" value="Acyl-CoA N-acyltransferases (Nat)"/>
    <property type="match status" value="1"/>
</dbReference>